<accession>A0A239AN90</accession>
<dbReference type="OrthoDB" id="9761577at2"/>
<feature type="compositionally biased region" description="Basic and acidic residues" evidence="11">
    <location>
        <begin position="519"/>
        <end position="528"/>
    </location>
</feature>
<dbReference type="NCBIfam" id="NF011080">
    <property type="entry name" value="PRK14508.1-3"/>
    <property type="match status" value="1"/>
</dbReference>
<evidence type="ECO:0000256" key="5">
    <source>
        <dbReference type="ARBA" id="ARBA00022676"/>
    </source>
</evidence>
<dbReference type="Proteomes" id="UP000198324">
    <property type="component" value="Unassembled WGS sequence"/>
</dbReference>
<dbReference type="PANTHER" id="PTHR32438:SF5">
    <property type="entry name" value="4-ALPHA-GLUCANOTRANSFERASE DPE1, CHLOROPLASTIC_AMYLOPLASTIC"/>
    <property type="match status" value="1"/>
</dbReference>
<dbReference type="Pfam" id="PF02446">
    <property type="entry name" value="Glyco_hydro_77"/>
    <property type="match status" value="1"/>
</dbReference>
<dbReference type="Gene3D" id="3.20.20.80">
    <property type="entry name" value="Glycosidases"/>
    <property type="match status" value="1"/>
</dbReference>
<dbReference type="RefSeq" id="WP_089274325.1">
    <property type="nucleotide sequence ID" value="NZ_FZOC01000004.1"/>
</dbReference>
<feature type="region of interest" description="Disordered" evidence="11">
    <location>
        <begin position="509"/>
        <end position="528"/>
    </location>
</feature>
<dbReference type="InterPro" id="IPR017853">
    <property type="entry name" value="GH"/>
</dbReference>
<name>A0A239AN90_9BACT</name>
<keyword evidence="13" id="KW-1185">Reference proteome</keyword>
<evidence type="ECO:0000256" key="2">
    <source>
        <dbReference type="ARBA" id="ARBA00005684"/>
    </source>
</evidence>
<protein>
    <recommendedName>
        <fullName evidence="4 10">4-alpha-glucanotransferase</fullName>
        <ecNumber evidence="3 10">2.4.1.25</ecNumber>
    </recommendedName>
    <alternativeName>
        <fullName evidence="8 10">Amylomaltase</fullName>
    </alternativeName>
    <alternativeName>
        <fullName evidence="9 10">Disproportionating enzyme</fullName>
    </alternativeName>
</protein>
<evidence type="ECO:0000256" key="10">
    <source>
        <dbReference type="RuleBase" id="RU361207"/>
    </source>
</evidence>
<evidence type="ECO:0000256" key="8">
    <source>
        <dbReference type="ARBA" id="ARBA00031423"/>
    </source>
</evidence>
<evidence type="ECO:0000313" key="12">
    <source>
        <dbReference type="EMBL" id="SNR96831.1"/>
    </source>
</evidence>
<dbReference type="EMBL" id="FZOC01000004">
    <property type="protein sequence ID" value="SNR96831.1"/>
    <property type="molecule type" value="Genomic_DNA"/>
</dbReference>
<dbReference type="PANTHER" id="PTHR32438">
    <property type="entry name" value="4-ALPHA-GLUCANOTRANSFERASE DPE1, CHLOROPLASTIC/AMYLOPLASTIC"/>
    <property type="match status" value="1"/>
</dbReference>
<proteinExistence type="inferred from homology"/>
<evidence type="ECO:0000256" key="3">
    <source>
        <dbReference type="ARBA" id="ARBA00012560"/>
    </source>
</evidence>
<dbReference type="NCBIfam" id="TIGR00217">
    <property type="entry name" value="malQ"/>
    <property type="match status" value="1"/>
</dbReference>
<evidence type="ECO:0000256" key="4">
    <source>
        <dbReference type="ARBA" id="ARBA00020295"/>
    </source>
</evidence>
<dbReference type="AlphaFoldDB" id="A0A239AN90"/>
<sequence>MPPQTRTSGVLLHLTSLPSRFGIGDMGPEALRFAEFLALAGQSRWQVLPLNPTADSLGNSPYSSFSAFAGNTLCISPELLAEDGLLSQAELEEFVPPRTERVDFPTVERAKAALLRRIFDRLMSGGPGGLEDDPAFQAFVGDNASWLPDYALFMAVKQNLGGAGWTGWPKDIRDREERALGAYGTRLHREIVYQQFCQWLFFRQWGRLKWECGALGIDLVGDVPIYVTHDSADVWANRGLFTLDRDGAPLKVAGVPPDYFSKTGQRWGNPVFDWEACEAQSFSWWISRLRHNLGLFDVVRLDHFRGFEAYWEIDATEKTAINGRWVPGPGAAFFEALLAAHGALPLIAEDLGLITEEVVALKERFGLPGMKVLQFAFGPHTPTSPDSPHNHEKNCVVYTGTHDNATTRGWFEAETTPTVRRVLSRYLGHAPTAETIVREMVRLALASPANHAVIPAQDLLGLGREARMNTPGQAKGNWGWRAPAEALTLAGGRALAEELRGACELYGRTQIGAPPVPETDPKTDPEAD</sequence>
<keyword evidence="6 10" id="KW-0808">Transferase</keyword>
<evidence type="ECO:0000256" key="7">
    <source>
        <dbReference type="ARBA" id="ARBA00023277"/>
    </source>
</evidence>
<comment type="catalytic activity">
    <reaction evidence="1 10">
        <text>Transfers a segment of a (1-&gt;4)-alpha-D-glucan to a new position in an acceptor, which may be glucose or a (1-&gt;4)-alpha-D-glucan.</text>
        <dbReference type="EC" id="2.4.1.25"/>
    </reaction>
</comment>
<keyword evidence="7 10" id="KW-0119">Carbohydrate metabolism</keyword>
<comment type="similarity">
    <text evidence="2 10">Belongs to the disproportionating enzyme family.</text>
</comment>
<gene>
    <name evidence="12" type="ORF">SAMN04488503_2098</name>
</gene>
<keyword evidence="5 10" id="KW-0328">Glycosyltransferase</keyword>
<evidence type="ECO:0000313" key="13">
    <source>
        <dbReference type="Proteomes" id="UP000198324"/>
    </source>
</evidence>
<evidence type="ECO:0000256" key="6">
    <source>
        <dbReference type="ARBA" id="ARBA00022679"/>
    </source>
</evidence>
<evidence type="ECO:0000256" key="9">
    <source>
        <dbReference type="ARBA" id="ARBA00031501"/>
    </source>
</evidence>
<evidence type="ECO:0000256" key="11">
    <source>
        <dbReference type="SAM" id="MobiDB-lite"/>
    </source>
</evidence>
<dbReference type="InterPro" id="IPR003385">
    <property type="entry name" value="Glyco_hydro_77"/>
</dbReference>
<dbReference type="GO" id="GO:0004134">
    <property type="term" value="F:4-alpha-glucanotransferase activity"/>
    <property type="evidence" value="ECO:0007669"/>
    <property type="project" value="UniProtKB-EC"/>
</dbReference>
<dbReference type="GO" id="GO:0005975">
    <property type="term" value="P:carbohydrate metabolic process"/>
    <property type="evidence" value="ECO:0007669"/>
    <property type="project" value="InterPro"/>
</dbReference>
<organism evidence="12 13">
    <name type="scientific">Humidesulfovibrio mexicanus</name>
    <dbReference type="NCBI Taxonomy" id="147047"/>
    <lineage>
        <taxon>Bacteria</taxon>
        <taxon>Pseudomonadati</taxon>
        <taxon>Thermodesulfobacteriota</taxon>
        <taxon>Desulfovibrionia</taxon>
        <taxon>Desulfovibrionales</taxon>
        <taxon>Desulfovibrionaceae</taxon>
        <taxon>Humidesulfovibrio</taxon>
    </lineage>
</organism>
<dbReference type="EC" id="2.4.1.25" evidence="3 10"/>
<dbReference type="SUPFAM" id="SSF51445">
    <property type="entry name" value="(Trans)glycosidases"/>
    <property type="match status" value="1"/>
</dbReference>
<reference evidence="12 13" key="1">
    <citation type="submission" date="2017-06" db="EMBL/GenBank/DDBJ databases">
        <authorList>
            <person name="Kim H.J."/>
            <person name="Triplett B.A."/>
        </authorList>
    </citation>
    <scope>NUCLEOTIDE SEQUENCE [LARGE SCALE GENOMIC DNA]</scope>
    <source>
        <strain evidence="12 13">DSM 13116</strain>
    </source>
</reference>
<evidence type="ECO:0000256" key="1">
    <source>
        <dbReference type="ARBA" id="ARBA00000439"/>
    </source>
</evidence>